<dbReference type="RefSeq" id="WP_012277074.1">
    <property type="nucleotide sequence ID" value="NC_010334.1"/>
</dbReference>
<dbReference type="AlphaFoldDB" id="B0TSG2"/>
<dbReference type="Proteomes" id="UP000001317">
    <property type="component" value="Chromosome"/>
</dbReference>
<sequence length="98" mass="11781">MKKIKQQYRIRIQLYGVSGYSRDRVVYPLVRSGPHKRFSTKQETSYYFLHIIECKGYSVKFRVARGKGLPNPWGDYPSYVDKVAKSWKHISKRRKQYF</sequence>
<dbReference type="STRING" id="458817.Shal_1978"/>
<protein>
    <submittedName>
        <fullName evidence="1">Uncharacterized protein</fullName>
    </submittedName>
</protein>
<dbReference type="OrthoDB" id="5875608at2"/>
<evidence type="ECO:0000313" key="2">
    <source>
        <dbReference type="Proteomes" id="UP000001317"/>
    </source>
</evidence>
<organism evidence="1 2">
    <name type="scientific">Shewanella halifaxensis (strain HAW-EB4)</name>
    <dbReference type="NCBI Taxonomy" id="458817"/>
    <lineage>
        <taxon>Bacteria</taxon>
        <taxon>Pseudomonadati</taxon>
        <taxon>Pseudomonadota</taxon>
        <taxon>Gammaproteobacteria</taxon>
        <taxon>Alteromonadales</taxon>
        <taxon>Shewanellaceae</taxon>
        <taxon>Shewanella</taxon>
    </lineage>
</organism>
<name>B0TSG2_SHEHH</name>
<dbReference type="EMBL" id="CP000931">
    <property type="protein sequence ID" value="ABZ76542.1"/>
    <property type="molecule type" value="Genomic_DNA"/>
</dbReference>
<reference evidence="1" key="1">
    <citation type="submission" date="2008-01" db="EMBL/GenBank/DDBJ databases">
        <title>Complete sequence of Shewanella halifaxensis HAW-EB4.</title>
        <authorList>
            <consortium name="US DOE Joint Genome Institute"/>
            <person name="Copeland A."/>
            <person name="Lucas S."/>
            <person name="Lapidus A."/>
            <person name="Glavina del Rio T."/>
            <person name="Dalin E."/>
            <person name="Tice H."/>
            <person name="Bruce D."/>
            <person name="Goodwin L."/>
            <person name="Pitluck S."/>
            <person name="Sims D."/>
            <person name="Brettin T."/>
            <person name="Detter J.C."/>
            <person name="Han C."/>
            <person name="Kuske C.R."/>
            <person name="Schmutz J."/>
            <person name="Larimer F."/>
            <person name="Land M."/>
            <person name="Hauser L."/>
            <person name="Kyrpides N."/>
            <person name="Kim E."/>
            <person name="Zhao J.-S."/>
            <person name="Richardson P."/>
        </authorList>
    </citation>
    <scope>NUCLEOTIDE SEQUENCE [LARGE SCALE GENOMIC DNA]</scope>
    <source>
        <strain evidence="1">HAW-EB4</strain>
    </source>
</reference>
<dbReference type="HOGENOM" id="CLU_2285289_0_0_6"/>
<keyword evidence="2" id="KW-1185">Reference proteome</keyword>
<dbReference type="KEGG" id="shl:Shal_1978"/>
<evidence type="ECO:0000313" key="1">
    <source>
        <dbReference type="EMBL" id="ABZ76542.1"/>
    </source>
</evidence>
<gene>
    <name evidence="1" type="ordered locus">Shal_1978</name>
</gene>
<dbReference type="eggNOG" id="ENOG5033F0T">
    <property type="taxonomic scope" value="Bacteria"/>
</dbReference>
<proteinExistence type="predicted"/>
<accession>B0TSG2</accession>